<evidence type="ECO:0000313" key="2">
    <source>
        <dbReference type="Proteomes" id="UP000824890"/>
    </source>
</evidence>
<accession>A0ABQ7ZY64</accession>
<comment type="caution">
    <text evidence="1">The sequence shown here is derived from an EMBL/GenBank/DDBJ whole genome shotgun (WGS) entry which is preliminary data.</text>
</comment>
<dbReference type="Proteomes" id="UP000824890">
    <property type="component" value="Unassembled WGS sequence"/>
</dbReference>
<dbReference type="EMBL" id="JAGKQM010000014">
    <property type="protein sequence ID" value="KAH0885200.1"/>
    <property type="molecule type" value="Genomic_DNA"/>
</dbReference>
<name>A0ABQ7ZY64_BRANA</name>
<protein>
    <submittedName>
        <fullName evidence="1">Uncharacterized protein</fullName>
    </submittedName>
</protein>
<keyword evidence="2" id="KW-1185">Reference proteome</keyword>
<reference evidence="1 2" key="1">
    <citation type="submission" date="2021-05" db="EMBL/GenBank/DDBJ databases">
        <title>Genome Assembly of Synthetic Allotetraploid Brassica napus Reveals Homoeologous Exchanges between Subgenomes.</title>
        <authorList>
            <person name="Davis J.T."/>
        </authorList>
    </citation>
    <scope>NUCLEOTIDE SEQUENCE [LARGE SCALE GENOMIC DNA]</scope>
    <source>
        <strain evidence="2">cv. Da-Ae</strain>
        <tissue evidence="1">Seedling</tissue>
    </source>
</reference>
<evidence type="ECO:0000313" key="1">
    <source>
        <dbReference type="EMBL" id="KAH0885200.1"/>
    </source>
</evidence>
<sequence>MVQNNLILTEGGYYFLIGGATKIINILKTHTFFQIPIFVMELLKAADQKLGQVDEISIIKPTNTKEAEDRVKLQF</sequence>
<organism evidence="1 2">
    <name type="scientific">Brassica napus</name>
    <name type="common">Rape</name>
    <dbReference type="NCBI Taxonomy" id="3708"/>
    <lineage>
        <taxon>Eukaryota</taxon>
        <taxon>Viridiplantae</taxon>
        <taxon>Streptophyta</taxon>
        <taxon>Embryophyta</taxon>
        <taxon>Tracheophyta</taxon>
        <taxon>Spermatophyta</taxon>
        <taxon>Magnoliopsida</taxon>
        <taxon>eudicotyledons</taxon>
        <taxon>Gunneridae</taxon>
        <taxon>Pentapetalae</taxon>
        <taxon>rosids</taxon>
        <taxon>malvids</taxon>
        <taxon>Brassicales</taxon>
        <taxon>Brassicaceae</taxon>
        <taxon>Brassiceae</taxon>
        <taxon>Brassica</taxon>
    </lineage>
</organism>
<gene>
    <name evidence="1" type="ORF">HID58_061296</name>
</gene>
<proteinExistence type="predicted"/>